<sequence length="252" mass="27717">MTGTLWIIGGTTEGRELAAYAGSRGIPTYVTVATAYGASLIPSWPSLTVWTGRLTEEDMERFLLEHAISHVVDASHPYAAVVTGNCRTACMRRRVSYIRVTRPAFPHGDAVSVYSMEEAADFLSDTEGAVFLTTGSKNLDVFTHIPDYEKRLYVRILPLRDSLDRALSLGYVPGHIICMQGPFSTELNAAMFRQYHSRYVITKDSGKPGGFAEKQEAARMAGARLIVVGRPAETGDSLQAVKEQLEALWHDS</sequence>
<dbReference type="Proteomes" id="UP000591071">
    <property type="component" value="Unassembled WGS sequence"/>
</dbReference>
<dbReference type="AlphaFoldDB" id="A0A848C3B5"/>
<dbReference type="GO" id="GO:0016994">
    <property type="term" value="F:precorrin-6A reductase activity"/>
    <property type="evidence" value="ECO:0007669"/>
    <property type="project" value="UniProtKB-EC"/>
</dbReference>
<keyword evidence="7" id="KW-1185">Reference proteome</keyword>
<dbReference type="PANTHER" id="PTHR36925:SF1">
    <property type="entry name" value="COBALT-PRECORRIN-6A REDUCTASE"/>
    <property type="match status" value="1"/>
</dbReference>
<dbReference type="PROSITE" id="PS51014">
    <property type="entry name" value="COBK_CBIJ"/>
    <property type="match status" value="1"/>
</dbReference>
<dbReference type="EMBL" id="JBIEKR010000003">
    <property type="protein sequence ID" value="MFG6272545.1"/>
    <property type="molecule type" value="Genomic_DNA"/>
</dbReference>
<dbReference type="EC" id="1.3.1.54" evidence="5"/>
<evidence type="ECO:0000313" key="5">
    <source>
        <dbReference type="EMBL" id="NME29033.1"/>
    </source>
</evidence>
<dbReference type="PANTHER" id="PTHR36925">
    <property type="entry name" value="COBALT-PRECORRIN-6A REDUCTASE"/>
    <property type="match status" value="1"/>
</dbReference>
<evidence type="ECO:0000256" key="3">
    <source>
        <dbReference type="ARBA" id="ARBA00023002"/>
    </source>
</evidence>
<gene>
    <name evidence="5" type="primary">cobK</name>
    <name evidence="4" type="ORF">ACGTZG_05015</name>
    <name evidence="5" type="ORF">HF872_10435</name>
</gene>
<evidence type="ECO:0000313" key="6">
    <source>
        <dbReference type="Proteomes" id="UP000591071"/>
    </source>
</evidence>
<dbReference type="KEGG" id="mhw:ACT01_08370"/>
<dbReference type="InterPro" id="IPR003723">
    <property type="entry name" value="Precorrin-6x_reduct"/>
</dbReference>
<dbReference type="OrthoDB" id="9780707at2"/>
<dbReference type="GO" id="GO:0009236">
    <property type="term" value="P:cobalamin biosynthetic process"/>
    <property type="evidence" value="ECO:0007669"/>
    <property type="project" value="UniProtKB-UniPathway"/>
</dbReference>
<reference evidence="4 7" key="2">
    <citation type="submission" date="2024-10" db="EMBL/GenBank/DDBJ databases">
        <authorList>
            <person name="Sang B.-I."/>
            <person name="Prabhaharan D."/>
        </authorList>
    </citation>
    <scope>NUCLEOTIDE SEQUENCE [LARGE SCALE GENOMIC DNA]</scope>
    <source>
        <strain evidence="4 7">MH</strain>
    </source>
</reference>
<dbReference type="EMBL" id="JABAFG010000018">
    <property type="protein sequence ID" value="NME29033.1"/>
    <property type="molecule type" value="Genomic_DNA"/>
</dbReference>
<accession>A0A848C3B5</accession>
<dbReference type="RefSeq" id="WP_059075810.1">
    <property type="nucleotide sequence ID" value="NZ_CP011940.1"/>
</dbReference>
<keyword evidence="2" id="KW-0169">Cobalamin biosynthesis</keyword>
<evidence type="ECO:0000313" key="4">
    <source>
        <dbReference type="EMBL" id="MFG6272545.1"/>
    </source>
</evidence>
<name>A0A848C3B5_9FIRM</name>
<protein>
    <submittedName>
        <fullName evidence="5">Precorrin-6A reductase</fullName>
        <ecNumber evidence="5">1.3.1.54</ecNumber>
    </submittedName>
</protein>
<comment type="caution">
    <text evidence="5">The sequence shown here is derived from an EMBL/GenBank/DDBJ whole genome shotgun (WGS) entry which is preliminary data.</text>
</comment>
<dbReference type="UniPathway" id="UPA00148"/>
<evidence type="ECO:0000313" key="7">
    <source>
        <dbReference type="Proteomes" id="UP001605989"/>
    </source>
</evidence>
<proteinExistence type="predicted"/>
<reference evidence="5 6" key="1">
    <citation type="submission" date="2020-04" db="EMBL/GenBank/DDBJ databases">
        <authorList>
            <person name="Hitch T.C.A."/>
            <person name="Wylensek D."/>
            <person name="Clavel T."/>
        </authorList>
    </citation>
    <scope>NUCLEOTIDE SEQUENCE [LARGE SCALE GENOMIC DNA]</scope>
    <source>
        <strain evidence="5 6">Oil-RF-744-FAT-WT-6-1</strain>
    </source>
</reference>
<comment type="pathway">
    <text evidence="1">Cofactor biosynthesis; adenosylcobalamin biosynthesis.</text>
</comment>
<evidence type="ECO:0000256" key="2">
    <source>
        <dbReference type="ARBA" id="ARBA00022573"/>
    </source>
</evidence>
<organism evidence="5 6">
    <name type="scientific">Megasphaera hexanoica</name>
    <dbReference type="NCBI Taxonomy" id="1675036"/>
    <lineage>
        <taxon>Bacteria</taxon>
        <taxon>Bacillati</taxon>
        <taxon>Bacillota</taxon>
        <taxon>Negativicutes</taxon>
        <taxon>Veillonellales</taxon>
        <taxon>Veillonellaceae</taxon>
        <taxon>Megasphaera</taxon>
    </lineage>
</organism>
<evidence type="ECO:0000256" key="1">
    <source>
        <dbReference type="ARBA" id="ARBA00004953"/>
    </source>
</evidence>
<dbReference type="Pfam" id="PF02571">
    <property type="entry name" value="CbiJ"/>
    <property type="match status" value="1"/>
</dbReference>
<dbReference type="NCBIfam" id="TIGR00715">
    <property type="entry name" value="precor6x_red"/>
    <property type="match status" value="1"/>
</dbReference>
<keyword evidence="3 5" id="KW-0560">Oxidoreductase</keyword>
<dbReference type="Proteomes" id="UP001605989">
    <property type="component" value="Unassembled WGS sequence"/>
</dbReference>